<dbReference type="Proteomes" id="UP000315439">
    <property type="component" value="Unassembled WGS sequence"/>
</dbReference>
<dbReference type="PANTHER" id="PTHR33393:SF13">
    <property type="entry name" value="PGA BIOSYNTHESIS PROTEIN CAPA"/>
    <property type="match status" value="1"/>
</dbReference>
<dbReference type="InterPro" id="IPR052169">
    <property type="entry name" value="CW_Biosynth-Accessory"/>
</dbReference>
<dbReference type="PANTHER" id="PTHR33393">
    <property type="entry name" value="POLYGLUTAMINE SYNTHESIS ACCESSORY PROTEIN RV0574C-RELATED"/>
    <property type="match status" value="1"/>
</dbReference>
<reference evidence="4 5" key="1">
    <citation type="submission" date="2019-07" db="EMBL/GenBank/DDBJ databases">
        <title>Draft genome for Aliikangiella sp. M105.</title>
        <authorList>
            <person name="Wang G."/>
        </authorList>
    </citation>
    <scope>NUCLEOTIDE SEQUENCE [LARGE SCALE GENOMIC DNA]</scope>
    <source>
        <strain evidence="4 5">M105</strain>
    </source>
</reference>
<organism evidence="4 5">
    <name type="scientific">Aliikangiella coralliicola</name>
    <dbReference type="NCBI Taxonomy" id="2592383"/>
    <lineage>
        <taxon>Bacteria</taxon>
        <taxon>Pseudomonadati</taxon>
        <taxon>Pseudomonadota</taxon>
        <taxon>Gammaproteobacteria</taxon>
        <taxon>Oceanospirillales</taxon>
        <taxon>Pleioneaceae</taxon>
        <taxon>Aliikangiella</taxon>
    </lineage>
</organism>
<dbReference type="EMBL" id="VIKS01000009">
    <property type="protein sequence ID" value="TQV87182.1"/>
    <property type="molecule type" value="Genomic_DNA"/>
</dbReference>
<proteinExistence type="inferred from homology"/>
<keyword evidence="5" id="KW-1185">Reference proteome</keyword>
<protein>
    <submittedName>
        <fullName evidence="4">CapA family protein</fullName>
    </submittedName>
</protein>
<comment type="caution">
    <text evidence="4">The sequence shown here is derived from an EMBL/GenBank/DDBJ whole genome shotgun (WGS) entry which is preliminary data.</text>
</comment>
<dbReference type="Gene3D" id="2.60.120.260">
    <property type="entry name" value="Galactose-binding domain-like"/>
    <property type="match status" value="1"/>
</dbReference>
<dbReference type="AlphaFoldDB" id="A0A545UCI5"/>
<gene>
    <name evidence="4" type="ORF">FLL46_15375</name>
</gene>
<evidence type="ECO:0000313" key="4">
    <source>
        <dbReference type="EMBL" id="TQV87182.1"/>
    </source>
</evidence>
<dbReference type="Pfam" id="PF09587">
    <property type="entry name" value="PGA_cap"/>
    <property type="match status" value="1"/>
</dbReference>
<dbReference type="SUPFAM" id="SSF56300">
    <property type="entry name" value="Metallo-dependent phosphatases"/>
    <property type="match status" value="1"/>
</dbReference>
<feature type="signal peptide" evidence="2">
    <location>
        <begin position="1"/>
        <end position="36"/>
    </location>
</feature>
<feature type="chain" id="PRO_5021740255" evidence="2">
    <location>
        <begin position="37"/>
        <end position="710"/>
    </location>
</feature>
<evidence type="ECO:0000259" key="3">
    <source>
        <dbReference type="SMART" id="SM00854"/>
    </source>
</evidence>
<dbReference type="InterPro" id="IPR019079">
    <property type="entry name" value="Capsule_synth_CapA"/>
</dbReference>
<evidence type="ECO:0000313" key="5">
    <source>
        <dbReference type="Proteomes" id="UP000315439"/>
    </source>
</evidence>
<evidence type="ECO:0000256" key="1">
    <source>
        <dbReference type="ARBA" id="ARBA00005662"/>
    </source>
</evidence>
<dbReference type="Gene3D" id="3.60.21.10">
    <property type="match status" value="1"/>
</dbReference>
<dbReference type="OrthoDB" id="9810718at2"/>
<comment type="similarity">
    <text evidence="1">Belongs to the CapA family.</text>
</comment>
<keyword evidence="2" id="KW-0732">Signal</keyword>
<accession>A0A545UCI5</accession>
<feature type="domain" description="Capsule synthesis protein CapA" evidence="3">
    <location>
        <begin position="132"/>
        <end position="385"/>
    </location>
</feature>
<dbReference type="SMART" id="SM00854">
    <property type="entry name" value="PGA_cap"/>
    <property type="match status" value="1"/>
</dbReference>
<evidence type="ECO:0000256" key="2">
    <source>
        <dbReference type="SAM" id="SignalP"/>
    </source>
</evidence>
<dbReference type="CDD" id="cd07381">
    <property type="entry name" value="MPP_CapA"/>
    <property type="match status" value="1"/>
</dbReference>
<sequence length="710" mass="79759">MVYIKMPISKMVGNNIITIKIAMFLCLAFMTSFASAAEYIILGNLTFEEKPVATDFTITINNTEVLKTKSHSFAIKLPPSRVYQVTVESPDYYPSVQTFSLHELTQLGNARASRNLRLPDISLVKRKEGRVMFAFGGDVMMGRRYEKPYFNQPVLIHEDSKTEDTKSLIREVKPYMQIADFSAINLETQISKNKPKERAPKSVTFYSPPETLNALKWAGIDYVTLGNNHIYDYLDEGLVSTLDYLEKSGLAYSGAGVNQTEALKPYHAKLGGKQYAMLGFVGWEGGFTPNQVAEINKGGSAFGSDENIIESVSKEALANNPTIVQYHGSLEYKDEPSGMTESRLKKAVDNGADLVIAHHPHVTQGFEVYNGKLIAYSMGNFIFDQYFHSTPHSYILYVWMDGEKFHRAEVVPIYLKGYVPIPATGIQRDKLVKRTKSLSKKRGVLFSYSGGHLVLNQEKIKAKGLTQKVTFDRGERTRGIYQFPAGGKINKVSLSSDKLKYRLGENLLNGGDFETYDLFQSAERSWLLENASLANEQANSGSYSVALSLDKNQSSVVGMQTFRRVFKAANPMTFQAKIFNPEQLVNIKLFLQLRKTRQKFFDAIDNGPKTLIGEVSLNANTNWQNIEFDFYTPRVGYRSYRVLAEVTASGNDKSKNKGQVYLDDLALIQWQAHFNASNTLPKEPSILDMATHIGLEQFSPQQKQATISFE</sequence>
<dbReference type="InterPro" id="IPR029052">
    <property type="entry name" value="Metallo-depent_PP-like"/>
</dbReference>
<name>A0A545UCI5_9GAMM</name>